<evidence type="ECO:0000256" key="1">
    <source>
        <dbReference type="SAM" id="MobiDB-lite"/>
    </source>
</evidence>
<dbReference type="InterPro" id="IPR038095">
    <property type="entry name" value="Costars_sf"/>
</dbReference>
<comment type="caution">
    <text evidence="3">The sequence shown here is derived from an EMBL/GenBank/DDBJ whole genome shotgun (WGS) entry which is preliminary data.</text>
</comment>
<dbReference type="Gene3D" id="1.10.10.1540">
    <property type="entry name" value="Costar domain"/>
    <property type="match status" value="1"/>
</dbReference>
<dbReference type="GO" id="GO:0045944">
    <property type="term" value="P:positive regulation of transcription by RNA polymerase II"/>
    <property type="evidence" value="ECO:0007669"/>
    <property type="project" value="TreeGrafter"/>
</dbReference>
<keyword evidence="4" id="KW-1185">Reference proteome</keyword>
<dbReference type="Pfam" id="PF14705">
    <property type="entry name" value="Costars"/>
    <property type="match status" value="1"/>
</dbReference>
<feature type="domain" description="Costars" evidence="2">
    <location>
        <begin position="75"/>
        <end position="152"/>
    </location>
</feature>
<feature type="region of interest" description="Disordered" evidence="1">
    <location>
        <begin position="25"/>
        <end position="72"/>
    </location>
</feature>
<dbReference type="EMBL" id="CAXKWB010018088">
    <property type="protein sequence ID" value="CAL4120239.1"/>
    <property type="molecule type" value="Genomic_DNA"/>
</dbReference>
<name>A0AAV2RA88_MEGNR</name>
<dbReference type="GO" id="GO:0035025">
    <property type="term" value="P:positive regulation of Rho protein signal transduction"/>
    <property type="evidence" value="ECO:0007669"/>
    <property type="project" value="InterPro"/>
</dbReference>
<feature type="region of interest" description="Disordered" evidence="1">
    <location>
        <begin position="240"/>
        <end position="280"/>
    </location>
</feature>
<sequence length="316" mass="35495">LPLNVKMFLGESGVSGFRNMFDKKANEHADSQSDNPFSDWKGAGTKPKRLSKDDPNYGRPLPGSKSEKRAQAAQQHIMMEIKYCVDMVWDCAEWRSPDGRGAITFGRLFNIYIAISDKVVGTLLRARKHGYVTFEGEMLYQRRDEDKIIKHTRPYNTIRARFGQKPLTSGGGAVEPWDPEEPILRRNSVDTNTQLLTDKTPRRNSMPPGMTPHGSSSKKNSKEEKTEEIPGIVIECDDSASSNKAVPVATRNKSKEEPPKTEFLLPNSAGSVSPRRARSLTPCRRMSSMDELDAIEEDHVDDMAKDLEKRLTVLTN</sequence>
<dbReference type="InterPro" id="IPR026111">
    <property type="entry name" value="Abra"/>
</dbReference>
<feature type="non-terminal residue" evidence="3">
    <location>
        <position position="1"/>
    </location>
</feature>
<reference evidence="3 4" key="1">
    <citation type="submission" date="2024-05" db="EMBL/GenBank/DDBJ databases">
        <authorList>
            <person name="Wallberg A."/>
        </authorList>
    </citation>
    <scope>NUCLEOTIDE SEQUENCE [LARGE SCALE GENOMIC DNA]</scope>
</reference>
<gene>
    <name evidence="3" type="ORF">MNOR_LOCUS21968</name>
</gene>
<evidence type="ECO:0000259" key="2">
    <source>
        <dbReference type="SMART" id="SM01283"/>
    </source>
</evidence>
<evidence type="ECO:0000313" key="3">
    <source>
        <dbReference type="EMBL" id="CAL4120239.1"/>
    </source>
</evidence>
<evidence type="ECO:0000313" key="4">
    <source>
        <dbReference type="Proteomes" id="UP001497623"/>
    </source>
</evidence>
<dbReference type="AlphaFoldDB" id="A0AAV2RA88"/>
<organism evidence="3 4">
    <name type="scientific">Meganyctiphanes norvegica</name>
    <name type="common">Northern krill</name>
    <name type="synonym">Thysanopoda norvegica</name>
    <dbReference type="NCBI Taxonomy" id="48144"/>
    <lineage>
        <taxon>Eukaryota</taxon>
        <taxon>Metazoa</taxon>
        <taxon>Ecdysozoa</taxon>
        <taxon>Arthropoda</taxon>
        <taxon>Crustacea</taxon>
        <taxon>Multicrustacea</taxon>
        <taxon>Malacostraca</taxon>
        <taxon>Eumalacostraca</taxon>
        <taxon>Eucarida</taxon>
        <taxon>Euphausiacea</taxon>
        <taxon>Euphausiidae</taxon>
        <taxon>Meganyctiphanes</taxon>
    </lineage>
</organism>
<dbReference type="InterPro" id="IPR027817">
    <property type="entry name" value="Costars_dom"/>
</dbReference>
<feature type="region of interest" description="Disordered" evidence="1">
    <location>
        <begin position="186"/>
        <end position="227"/>
    </location>
</feature>
<dbReference type="PANTHER" id="PTHR22739:SF7">
    <property type="entry name" value="EG:152A3.3 PROTEIN-RELATED"/>
    <property type="match status" value="1"/>
</dbReference>
<protein>
    <recommendedName>
        <fullName evidence="2">Costars domain-containing protein</fullName>
    </recommendedName>
</protein>
<dbReference type="SMART" id="SM01283">
    <property type="entry name" value="Costars"/>
    <property type="match status" value="1"/>
</dbReference>
<dbReference type="Proteomes" id="UP001497623">
    <property type="component" value="Unassembled WGS sequence"/>
</dbReference>
<dbReference type="GO" id="GO:0030017">
    <property type="term" value="C:sarcomere"/>
    <property type="evidence" value="ECO:0007669"/>
    <property type="project" value="TreeGrafter"/>
</dbReference>
<proteinExistence type="predicted"/>
<dbReference type="PANTHER" id="PTHR22739">
    <property type="entry name" value="STRIATED MUSCLE ACTIVATOR OF RHO-DEPENDENT SIGNALING-RELATED"/>
    <property type="match status" value="1"/>
</dbReference>
<accession>A0AAV2RA88</accession>
<feature type="non-terminal residue" evidence="3">
    <location>
        <position position="316"/>
    </location>
</feature>
<dbReference type="GO" id="GO:0003779">
    <property type="term" value="F:actin binding"/>
    <property type="evidence" value="ECO:0007669"/>
    <property type="project" value="InterPro"/>
</dbReference>